<keyword evidence="8" id="KW-0406">Ion transport</keyword>
<proteinExistence type="inferred from homology"/>
<feature type="domain" description="TonB-dependent receptor-like beta-barrel" evidence="15">
    <location>
        <begin position="306"/>
        <end position="765"/>
    </location>
</feature>
<evidence type="ECO:0000256" key="4">
    <source>
        <dbReference type="ARBA" id="ARBA00022496"/>
    </source>
</evidence>
<evidence type="ECO:0000259" key="15">
    <source>
        <dbReference type="Pfam" id="PF00593"/>
    </source>
</evidence>
<evidence type="ECO:0000256" key="8">
    <source>
        <dbReference type="ARBA" id="ARBA00023065"/>
    </source>
</evidence>
<dbReference type="EMBL" id="LAZL01000002">
    <property type="protein sequence ID" value="KMT66976.1"/>
    <property type="molecule type" value="Genomic_DNA"/>
</dbReference>
<evidence type="ECO:0000256" key="9">
    <source>
        <dbReference type="ARBA" id="ARBA00023077"/>
    </source>
</evidence>
<evidence type="ECO:0000256" key="7">
    <source>
        <dbReference type="ARBA" id="ARBA00023004"/>
    </source>
</evidence>
<dbReference type="InterPro" id="IPR039426">
    <property type="entry name" value="TonB-dep_rcpt-like"/>
</dbReference>
<evidence type="ECO:0000313" key="17">
    <source>
        <dbReference type="EMBL" id="KMT66976.1"/>
    </source>
</evidence>
<keyword evidence="6 14" id="KW-0732">Signal</keyword>
<dbReference type="PATRIC" id="fig|1513271.3.peg.522"/>
<keyword evidence="17" id="KW-0675">Receptor</keyword>
<evidence type="ECO:0000256" key="11">
    <source>
        <dbReference type="ARBA" id="ARBA00023237"/>
    </source>
</evidence>
<dbReference type="InterPro" id="IPR000531">
    <property type="entry name" value="Beta-barrel_TonB"/>
</dbReference>
<comment type="similarity">
    <text evidence="12 13">Belongs to the TonB-dependent receptor family.</text>
</comment>
<evidence type="ECO:0000256" key="2">
    <source>
        <dbReference type="ARBA" id="ARBA00022448"/>
    </source>
</evidence>
<dbReference type="PANTHER" id="PTHR32552">
    <property type="entry name" value="FERRICHROME IRON RECEPTOR-RELATED"/>
    <property type="match status" value="1"/>
</dbReference>
<evidence type="ECO:0000256" key="6">
    <source>
        <dbReference type="ARBA" id="ARBA00022729"/>
    </source>
</evidence>
<feature type="chain" id="PRO_5005301546" evidence="14">
    <location>
        <begin position="26"/>
        <end position="803"/>
    </location>
</feature>
<organism evidence="17 18">
    <name type="scientific">Catenovulum maritimum</name>
    <dbReference type="NCBI Taxonomy" id="1513271"/>
    <lineage>
        <taxon>Bacteria</taxon>
        <taxon>Pseudomonadati</taxon>
        <taxon>Pseudomonadota</taxon>
        <taxon>Gammaproteobacteria</taxon>
        <taxon>Alteromonadales</taxon>
        <taxon>Alteromonadaceae</taxon>
        <taxon>Catenovulum</taxon>
    </lineage>
</organism>
<keyword evidence="10 12" id="KW-0472">Membrane</keyword>
<dbReference type="Proteomes" id="UP000037600">
    <property type="component" value="Unassembled WGS sequence"/>
</dbReference>
<keyword evidence="9 13" id="KW-0798">TonB box</keyword>
<keyword evidence="7" id="KW-0408">Iron</keyword>
<dbReference type="Gene3D" id="2.170.130.10">
    <property type="entry name" value="TonB-dependent receptor, plug domain"/>
    <property type="match status" value="1"/>
</dbReference>
<evidence type="ECO:0000256" key="1">
    <source>
        <dbReference type="ARBA" id="ARBA00004571"/>
    </source>
</evidence>
<dbReference type="RefSeq" id="WP_048689046.1">
    <property type="nucleotide sequence ID" value="NZ_KQ130482.1"/>
</dbReference>
<dbReference type="PROSITE" id="PS52016">
    <property type="entry name" value="TONB_DEPENDENT_REC_3"/>
    <property type="match status" value="1"/>
</dbReference>
<evidence type="ECO:0000256" key="13">
    <source>
        <dbReference type="RuleBase" id="RU003357"/>
    </source>
</evidence>
<dbReference type="Gene3D" id="2.40.170.20">
    <property type="entry name" value="TonB-dependent receptor, beta-barrel domain"/>
    <property type="match status" value="1"/>
</dbReference>
<name>A0A0J8JQG3_9ALTE</name>
<dbReference type="OrthoDB" id="7386960at2"/>
<feature type="domain" description="TonB-dependent receptor plug" evidence="16">
    <location>
        <begin position="54"/>
        <end position="167"/>
    </location>
</feature>
<keyword evidence="3 12" id="KW-1134">Transmembrane beta strand</keyword>
<keyword evidence="11 12" id="KW-0998">Cell outer membrane</keyword>
<dbReference type="Pfam" id="PF00593">
    <property type="entry name" value="TonB_dep_Rec_b-barrel"/>
    <property type="match status" value="1"/>
</dbReference>
<keyword evidence="4" id="KW-0410">Iron transport</keyword>
<evidence type="ECO:0000256" key="14">
    <source>
        <dbReference type="SAM" id="SignalP"/>
    </source>
</evidence>
<feature type="signal peptide" evidence="14">
    <location>
        <begin position="1"/>
        <end position="25"/>
    </location>
</feature>
<sequence length="803" mass="86807">MINSFKLTTLSMFITSALISNQALAQNVEQEQDEADALDFEKIIITGTARPATKMKSSVSVSTIETTDVEVASPRTAAEILRSIPGIRSESTGGDGNANIAVRGLPVAAGGAKFLQLQEDGLPIIQFGDVAFGNADIFLRADSTIESIQAIRGGSASTTTSNAPGGIINFLSKTGESEAGSVGVTMGVDYDSIRSDFEFGGYLSDDVRFHIGGFVREGEGARDTGYSGLSGGQIKANITRELDNGYIRVYFKHLNDKSTSYLPMPMYANGDSIPGFNAQTDTPHSAYLLSMTRLDGDNNISRSDLRDGMNPVVNAIGAEVSLDLNDDWKFENRFRISNISGSFVSLFPAEVTDADTMAASFVDGSSLVYANGPQAGQSFSDNANGNGLAMRIHTFDVDINDFGSIVNDLKLTRTFDELSLTAGYYVARQEISMSWLWNSYLMEVKGDNAALLDVEDSNGNLLSDNGLYAYGVPAWGNCCQRNYDLSYSIRAPYLALSTEIGDFTIDASIRRDEGEANGTYAGAVQQTIDMNGDGNLSIPEQSVSSIDNANPQIANYEWAYTSYSVGSNYSLNKNNSLFARVSRGGRANADRLAFGKINPDGSVNSEDSIDLVDQIELGYKFKGKGIGVFITGFMAETEEQNFEATTQKFFDRVYEAKGIELEAAYNIGELSVKGGLTWTDAEITRDQINPDVVGNTPRRQADLIYSLTTSYILDSATFGINLQGTTDAYAQDNNDLKFDGYTQVNAFAQYLITDDFSVSLNVNNLFDAVGITEAEEGSANASDIIRARTINGRTSSVSLRYTF</sequence>
<keyword evidence="2 12" id="KW-0813">Transport</keyword>
<accession>A0A0J8JQG3</accession>
<reference evidence="17 18" key="1">
    <citation type="submission" date="2015-04" db="EMBL/GenBank/DDBJ databases">
        <title>Draft Genome Sequence of the Novel Agar-Digesting Marine Bacterium Q1.</title>
        <authorList>
            <person name="Li Y."/>
            <person name="Li D."/>
            <person name="Chen G."/>
            <person name="Du Z."/>
        </authorList>
    </citation>
    <scope>NUCLEOTIDE SEQUENCE [LARGE SCALE GENOMIC DNA]</scope>
    <source>
        <strain evidence="17 18">Q1</strain>
    </source>
</reference>
<comment type="subcellular location">
    <subcellularLocation>
        <location evidence="1 12">Cell outer membrane</location>
        <topology evidence="1 12">Multi-pass membrane protein</topology>
    </subcellularLocation>
</comment>
<evidence type="ECO:0000259" key="16">
    <source>
        <dbReference type="Pfam" id="PF07715"/>
    </source>
</evidence>
<dbReference type="SUPFAM" id="SSF56935">
    <property type="entry name" value="Porins"/>
    <property type="match status" value="1"/>
</dbReference>
<dbReference type="InterPro" id="IPR037066">
    <property type="entry name" value="Plug_dom_sf"/>
</dbReference>
<dbReference type="GO" id="GO:0009279">
    <property type="term" value="C:cell outer membrane"/>
    <property type="evidence" value="ECO:0007669"/>
    <property type="project" value="UniProtKB-SubCell"/>
</dbReference>
<keyword evidence="5 12" id="KW-0812">Transmembrane</keyword>
<dbReference type="Pfam" id="PF07715">
    <property type="entry name" value="Plug"/>
    <property type="match status" value="1"/>
</dbReference>
<dbReference type="PANTHER" id="PTHR32552:SF89">
    <property type="entry name" value="CATECHOLATE SIDEROPHORE RECEPTOR FIU"/>
    <property type="match status" value="1"/>
</dbReference>
<dbReference type="STRING" id="1513271.XM47_02475"/>
<dbReference type="InterPro" id="IPR036942">
    <property type="entry name" value="Beta-barrel_TonB_sf"/>
</dbReference>
<evidence type="ECO:0000256" key="12">
    <source>
        <dbReference type="PROSITE-ProRule" id="PRU01360"/>
    </source>
</evidence>
<evidence type="ECO:0000256" key="10">
    <source>
        <dbReference type="ARBA" id="ARBA00023136"/>
    </source>
</evidence>
<evidence type="ECO:0000256" key="3">
    <source>
        <dbReference type="ARBA" id="ARBA00022452"/>
    </source>
</evidence>
<dbReference type="GO" id="GO:0015344">
    <property type="term" value="F:siderophore uptake transmembrane transporter activity"/>
    <property type="evidence" value="ECO:0007669"/>
    <property type="project" value="TreeGrafter"/>
</dbReference>
<comment type="caution">
    <text evidence="17">The sequence shown here is derived from an EMBL/GenBank/DDBJ whole genome shotgun (WGS) entry which is preliminary data.</text>
</comment>
<keyword evidence="18" id="KW-1185">Reference proteome</keyword>
<gene>
    <name evidence="17" type="ORF">XM47_02475</name>
</gene>
<dbReference type="AlphaFoldDB" id="A0A0J8JQG3"/>
<evidence type="ECO:0000256" key="5">
    <source>
        <dbReference type="ARBA" id="ARBA00022692"/>
    </source>
</evidence>
<evidence type="ECO:0000313" key="18">
    <source>
        <dbReference type="Proteomes" id="UP000037600"/>
    </source>
</evidence>
<dbReference type="InterPro" id="IPR012910">
    <property type="entry name" value="Plug_dom"/>
</dbReference>
<protein>
    <submittedName>
        <fullName evidence="17">TonB-dependent receptor</fullName>
    </submittedName>
</protein>